<sequence>MSNATVSDALNTLDAFQLPGASVILTYFYILGHTGYIIMASIALWKIKSRYRLFHFVSGTYGTTIVPNSTDALLTYSLLFSLIDLPFCAYALKWQQDSATSKHWQLFFGCRFIPVILFLWSLLSATMCIWPIDAAKMRLPLLWNTCLILVPAAMIGSFIFAVNRADAVYASAWELHERLKRNIPSNAASLTKAQTETYLRIVELYRNATKATIVYAGVGICWSLFFVLGLLVVGSHTISQLTTQYFKTRNMVKQQKMANRSSASVELLEAGQSSAQNCSGPPTMAFARVLPDKSGSVDDHSGQAVDVEDSSQGHEVNTSAAKPASATTSGANEHQQHVAVLRQLRSLLVHATVQLFCIWGTSAGILILFSVIVAVQSQTLGNTMRTGRSSILSAAFQPQIIEQVLFHVLGNVYLGSVLHRIRKGSPTLLFPRQQKHGKGRHSREVDTSFIQEPQFADPDFCCNPPIVMVDEVKAGPSSRACGGTEGDSGRPSRTLWASRSIEAFRVNLRRMGSEKRLVVVRSLDNRRASTAGCIVTPEEVGVASFESVPRRSRATSDVRMSTQTPTTGESPDWTTMLLLRPGSEVRRASAASAATDGHDSNSNRLRAPT</sequence>
<feature type="transmembrane region" description="Helical" evidence="2">
    <location>
        <begin position="347"/>
        <end position="375"/>
    </location>
</feature>
<feature type="transmembrane region" description="Helical" evidence="2">
    <location>
        <begin position="104"/>
        <end position="129"/>
    </location>
</feature>
<dbReference type="EMBL" id="LWDD02000630">
    <property type="protein sequence ID" value="KAE8257824.1"/>
    <property type="molecule type" value="Genomic_DNA"/>
</dbReference>
<comment type="caution">
    <text evidence="4">The sequence shown here is derived from an EMBL/GenBank/DDBJ whole genome shotgun (WGS) entry which is preliminary data.</text>
</comment>
<feature type="compositionally biased region" description="Polar residues" evidence="1">
    <location>
        <begin position="558"/>
        <end position="573"/>
    </location>
</feature>
<feature type="region of interest" description="Disordered" evidence="1">
    <location>
        <begin position="546"/>
        <end position="609"/>
    </location>
</feature>
<keyword evidence="2" id="KW-0812">Transmembrane</keyword>
<evidence type="ECO:0000256" key="1">
    <source>
        <dbReference type="SAM" id="MobiDB-lite"/>
    </source>
</evidence>
<dbReference type="AlphaFoldDB" id="A0A177USR1"/>
<keyword evidence="2" id="KW-0472">Membrane</keyword>
<keyword evidence="6" id="KW-1185">Reference proteome</keyword>
<feature type="transmembrane region" description="Helical" evidence="2">
    <location>
        <begin position="213"/>
        <end position="233"/>
    </location>
</feature>
<feature type="transmembrane region" description="Helical" evidence="2">
    <location>
        <begin position="73"/>
        <end position="92"/>
    </location>
</feature>
<organism evidence="4 5">
    <name type="scientific">Tilletia caries</name>
    <name type="common">wheat bunt fungus</name>
    <dbReference type="NCBI Taxonomy" id="13290"/>
    <lineage>
        <taxon>Eukaryota</taxon>
        <taxon>Fungi</taxon>
        <taxon>Dikarya</taxon>
        <taxon>Basidiomycota</taxon>
        <taxon>Ustilaginomycotina</taxon>
        <taxon>Exobasidiomycetes</taxon>
        <taxon>Tilletiales</taxon>
        <taxon>Tilletiaceae</taxon>
        <taxon>Tilletia</taxon>
    </lineage>
</organism>
<dbReference type="EMBL" id="CAJHJG010005201">
    <property type="protein sequence ID" value="CAD6948460.1"/>
    <property type="molecule type" value="Genomic_DNA"/>
</dbReference>
<dbReference type="Proteomes" id="UP000077671">
    <property type="component" value="Unassembled WGS sequence"/>
</dbReference>
<evidence type="ECO:0000313" key="5">
    <source>
        <dbReference type="Proteomes" id="UP000077671"/>
    </source>
</evidence>
<evidence type="ECO:0000313" key="4">
    <source>
        <dbReference type="EMBL" id="KAE8257824.1"/>
    </source>
</evidence>
<gene>
    <name evidence="4" type="ORF">A4X03_0g4552</name>
    <name evidence="3" type="ORF">JKIAZH3_G4391</name>
</gene>
<evidence type="ECO:0000256" key="2">
    <source>
        <dbReference type="SAM" id="Phobius"/>
    </source>
</evidence>
<name>A0A177USR1_9BASI</name>
<feature type="transmembrane region" description="Helical" evidence="2">
    <location>
        <begin position="141"/>
        <end position="162"/>
    </location>
</feature>
<protein>
    <submittedName>
        <fullName evidence="4">Uncharacterized protein</fullName>
    </submittedName>
</protein>
<reference evidence="3" key="3">
    <citation type="submission" date="2020-10" db="EMBL/GenBank/DDBJ databases">
        <authorList>
            <person name="Sedaghatjoo S."/>
        </authorList>
    </citation>
    <scope>NUCLEOTIDE SEQUENCE</scope>
    <source>
        <strain evidence="3">AZH3</strain>
    </source>
</reference>
<reference evidence="4" key="1">
    <citation type="submission" date="2016-04" db="EMBL/GenBank/DDBJ databases">
        <authorList>
            <person name="Nguyen H.D."/>
            <person name="Kesanakurti P."/>
            <person name="Cullis J."/>
            <person name="Levesque C.A."/>
            <person name="Hambleton S."/>
        </authorList>
    </citation>
    <scope>NUCLEOTIDE SEQUENCE</scope>
    <source>
        <strain evidence="4">DAOMC 238032</strain>
    </source>
</reference>
<evidence type="ECO:0000313" key="6">
    <source>
        <dbReference type="Proteomes" id="UP000836402"/>
    </source>
</evidence>
<dbReference type="Proteomes" id="UP000836402">
    <property type="component" value="Unassembled WGS sequence"/>
</dbReference>
<accession>A0A177USR1</accession>
<feature type="region of interest" description="Disordered" evidence="1">
    <location>
        <begin position="293"/>
        <end position="333"/>
    </location>
</feature>
<reference evidence="4" key="2">
    <citation type="journal article" date="2019" name="IMA Fungus">
        <title>Genome sequencing and comparison of five Tilletia species to identify candidate genes for the detection of regulated species infecting wheat.</title>
        <authorList>
            <person name="Nguyen H.D.T."/>
            <person name="Sultana T."/>
            <person name="Kesanakurti P."/>
            <person name="Hambleton S."/>
        </authorList>
    </citation>
    <scope>NUCLEOTIDE SEQUENCE</scope>
    <source>
        <strain evidence="4">DAOMC 238032</strain>
    </source>
</reference>
<feature type="transmembrane region" description="Helical" evidence="2">
    <location>
        <begin position="20"/>
        <end position="45"/>
    </location>
</feature>
<feature type="compositionally biased region" description="Low complexity" evidence="1">
    <location>
        <begin position="318"/>
        <end position="331"/>
    </location>
</feature>
<proteinExistence type="predicted"/>
<keyword evidence="2" id="KW-1133">Transmembrane helix</keyword>
<evidence type="ECO:0000313" key="3">
    <source>
        <dbReference type="EMBL" id="CAD6948460.1"/>
    </source>
</evidence>